<reference evidence="2 3" key="1">
    <citation type="submission" date="2018-03" db="EMBL/GenBank/DDBJ databases">
        <title>Neisseria weixii sp. nov., isolated from the intestinal contents of Tibetan Plateau pika (Ochotona curzoniae) in Yushu, Qinghai Province, China.</title>
        <authorList>
            <person name="Gui Z."/>
        </authorList>
    </citation>
    <scope>NUCLEOTIDE SEQUENCE [LARGE SCALE GENOMIC DNA]</scope>
    <source>
        <strain evidence="2 3">ATCC 51483</strain>
    </source>
</reference>
<name>A0A2P7U2T8_9NEIS</name>
<evidence type="ECO:0000256" key="1">
    <source>
        <dbReference type="SAM" id="Phobius"/>
    </source>
</evidence>
<organism evidence="2 3">
    <name type="scientific">Neisseria iguanae</name>
    <dbReference type="NCBI Taxonomy" id="90242"/>
    <lineage>
        <taxon>Bacteria</taxon>
        <taxon>Pseudomonadati</taxon>
        <taxon>Pseudomonadota</taxon>
        <taxon>Betaproteobacteria</taxon>
        <taxon>Neisseriales</taxon>
        <taxon>Neisseriaceae</taxon>
        <taxon>Neisseria</taxon>
    </lineage>
</organism>
<dbReference type="EMBL" id="PXYY01000005">
    <property type="protein sequence ID" value="PSJ81265.1"/>
    <property type="molecule type" value="Genomic_DNA"/>
</dbReference>
<gene>
    <name evidence="2" type="ORF">C7N83_01615</name>
</gene>
<evidence type="ECO:0008006" key="4">
    <source>
        <dbReference type="Google" id="ProtNLM"/>
    </source>
</evidence>
<evidence type="ECO:0000313" key="3">
    <source>
        <dbReference type="Proteomes" id="UP000241868"/>
    </source>
</evidence>
<sequence length="118" mass="13705">MLCQKIIFYFVTEQMLTFSTEYVALLSVFSSITLLLQIPLIAFSQANSLYISGNKNFSRLQFYQNIAYMLGIFMFTMGISYLAYPYLLQLLNVKNLSMPSEELFFTLCLFTFAQGYRV</sequence>
<feature type="transmembrane region" description="Helical" evidence="1">
    <location>
        <begin position="22"/>
        <end position="44"/>
    </location>
</feature>
<evidence type="ECO:0000313" key="2">
    <source>
        <dbReference type="EMBL" id="PSJ81265.1"/>
    </source>
</evidence>
<proteinExistence type="predicted"/>
<protein>
    <recommendedName>
        <fullName evidence="4">Polysaccharide biosynthesis protein</fullName>
    </recommendedName>
</protein>
<keyword evidence="3" id="KW-1185">Reference proteome</keyword>
<keyword evidence="1" id="KW-1133">Transmembrane helix</keyword>
<feature type="transmembrane region" description="Helical" evidence="1">
    <location>
        <begin position="65"/>
        <end position="84"/>
    </location>
</feature>
<dbReference type="Proteomes" id="UP000241868">
    <property type="component" value="Unassembled WGS sequence"/>
</dbReference>
<keyword evidence="1" id="KW-0812">Transmembrane</keyword>
<comment type="caution">
    <text evidence="2">The sequence shown here is derived from an EMBL/GenBank/DDBJ whole genome shotgun (WGS) entry which is preliminary data.</text>
</comment>
<dbReference type="AlphaFoldDB" id="A0A2P7U2T8"/>
<keyword evidence="1" id="KW-0472">Membrane</keyword>
<accession>A0A2P7U2T8</accession>